<dbReference type="SMART" id="SM00398">
    <property type="entry name" value="HMG"/>
    <property type="match status" value="1"/>
</dbReference>
<feature type="compositionally biased region" description="Acidic residues" evidence="2">
    <location>
        <begin position="82"/>
        <end position="126"/>
    </location>
</feature>
<dbReference type="CDD" id="cd00084">
    <property type="entry name" value="HMG-box_SF"/>
    <property type="match status" value="1"/>
</dbReference>
<protein>
    <submittedName>
        <fullName evidence="4">Putative hmg-box protein hmg2l1</fullName>
    </submittedName>
</protein>
<dbReference type="InterPro" id="IPR009071">
    <property type="entry name" value="HMG_box_dom"/>
</dbReference>
<dbReference type="Pfam" id="PF00505">
    <property type="entry name" value="HMG_box"/>
    <property type="match status" value="1"/>
</dbReference>
<keyword evidence="1" id="KW-0238">DNA-binding</keyword>
<dbReference type="InterPro" id="IPR042477">
    <property type="entry name" value="HMGXB4"/>
</dbReference>
<dbReference type="AlphaFoldDB" id="A0A1Q3F767"/>
<accession>A0A1Q3F767</accession>
<feature type="DNA-binding region" description="HMG box" evidence="1">
    <location>
        <begin position="166"/>
        <end position="233"/>
    </location>
</feature>
<dbReference type="GO" id="GO:0003677">
    <property type="term" value="F:DNA binding"/>
    <property type="evidence" value="ECO:0007669"/>
    <property type="project" value="UniProtKB-UniRule"/>
</dbReference>
<name>A0A1Q3F767_CULTA</name>
<dbReference type="PROSITE" id="PS50118">
    <property type="entry name" value="HMG_BOX_2"/>
    <property type="match status" value="1"/>
</dbReference>
<evidence type="ECO:0000256" key="2">
    <source>
        <dbReference type="SAM" id="MobiDB-lite"/>
    </source>
</evidence>
<feature type="compositionally biased region" description="Basic and acidic residues" evidence="2">
    <location>
        <begin position="1"/>
        <end position="11"/>
    </location>
</feature>
<feature type="compositionally biased region" description="Basic residues" evidence="2">
    <location>
        <begin position="44"/>
        <end position="53"/>
    </location>
</feature>
<evidence type="ECO:0000256" key="1">
    <source>
        <dbReference type="PROSITE-ProRule" id="PRU00267"/>
    </source>
</evidence>
<dbReference type="PANTHER" id="PTHR46584:SF1">
    <property type="entry name" value="HMG DOMAIN-CONTAINING PROTEIN 4"/>
    <property type="match status" value="1"/>
</dbReference>
<organism evidence="4">
    <name type="scientific">Culex tarsalis</name>
    <name type="common">Encephalitis mosquito</name>
    <dbReference type="NCBI Taxonomy" id="7177"/>
    <lineage>
        <taxon>Eukaryota</taxon>
        <taxon>Metazoa</taxon>
        <taxon>Ecdysozoa</taxon>
        <taxon>Arthropoda</taxon>
        <taxon>Hexapoda</taxon>
        <taxon>Insecta</taxon>
        <taxon>Pterygota</taxon>
        <taxon>Neoptera</taxon>
        <taxon>Endopterygota</taxon>
        <taxon>Diptera</taxon>
        <taxon>Nematocera</taxon>
        <taxon>Culicoidea</taxon>
        <taxon>Culicidae</taxon>
        <taxon>Culicinae</taxon>
        <taxon>Culicini</taxon>
        <taxon>Culex</taxon>
        <taxon>Culex</taxon>
    </lineage>
</organism>
<dbReference type="SUPFAM" id="SSF47095">
    <property type="entry name" value="HMG-box"/>
    <property type="match status" value="1"/>
</dbReference>
<evidence type="ECO:0000259" key="3">
    <source>
        <dbReference type="PROSITE" id="PS50118"/>
    </source>
</evidence>
<feature type="domain" description="HMG box" evidence="3">
    <location>
        <begin position="166"/>
        <end position="233"/>
    </location>
</feature>
<feature type="compositionally biased region" description="Low complexity" evidence="2">
    <location>
        <begin position="56"/>
        <end position="69"/>
    </location>
</feature>
<keyword evidence="1" id="KW-0539">Nucleus</keyword>
<dbReference type="PANTHER" id="PTHR46584">
    <property type="entry name" value="HMG DOMAIN-CONTAINING PROTEIN 4"/>
    <property type="match status" value="1"/>
</dbReference>
<dbReference type="GO" id="GO:0005634">
    <property type="term" value="C:nucleus"/>
    <property type="evidence" value="ECO:0007669"/>
    <property type="project" value="UniProtKB-UniRule"/>
</dbReference>
<evidence type="ECO:0000313" key="4">
    <source>
        <dbReference type="EMBL" id="JAV23410.1"/>
    </source>
</evidence>
<proteinExistence type="predicted"/>
<reference evidence="4" key="1">
    <citation type="submission" date="2017-01" db="EMBL/GenBank/DDBJ databases">
        <title>A deep insight into the sialotranscriptome of adult male and female Cluex tarsalis mosquitoes.</title>
        <authorList>
            <person name="Ribeiro J.M."/>
            <person name="Moreira F."/>
            <person name="Bernard K.A."/>
            <person name="Calvo E."/>
        </authorList>
    </citation>
    <scope>NUCLEOTIDE SEQUENCE</scope>
    <source>
        <strain evidence="4">Kern County</strain>
        <tissue evidence="4">Salivary glands</tissue>
    </source>
</reference>
<sequence>MEHTPKAHAELEVTGVSRSGRVCKKSSKLMDFQSPDDITDAKQKKAAAQKSKHLNTSGTSSSGQPSTSGLMHLTDALKGEFDELDDDELPSDSGGDDNDSSDSDDDDDAMDIEDLEGTQGEEDEGELLMEMAPKRSLYMSEKSAKYRKVLKDGKVVMGKSQRKDKGKRRFTAYILWAKEARKQMMSNPDLDFGSMSKRLSEMWANVPSNQKYNWKRRARRIAKKFKEGNDKAMESPYVKRFLNLDQPAASPAANPTPVTTPAAPVVPQATPRNKKAQQKALAAAVAVDTKPVVHHSPESPTKGAAAHGKLPGYQPTDVAAHLKLLGDSLTIIGERLKEHEGQIAVSGSLSVLLDSLLCSLGPLMCLTVHIPGLQADADHLKDLFQNTLDNIAYVMPGL</sequence>
<dbReference type="InterPro" id="IPR036910">
    <property type="entry name" value="HMG_box_dom_sf"/>
</dbReference>
<dbReference type="EMBL" id="GFDL01011635">
    <property type="protein sequence ID" value="JAV23410.1"/>
    <property type="molecule type" value="Transcribed_RNA"/>
</dbReference>
<dbReference type="Gene3D" id="1.10.30.10">
    <property type="entry name" value="High mobility group box domain"/>
    <property type="match status" value="1"/>
</dbReference>
<feature type="region of interest" description="Disordered" evidence="2">
    <location>
        <begin position="1"/>
        <end position="126"/>
    </location>
</feature>